<keyword evidence="7" id="KW-0319">Glycerol metabolism</keyword>
<evidence type="ECO:0000256" key="5">
    <source>
        <dbReference type="ARBA" id="ARBA00022516"/>
    </source>
</evidence>
<feature type="domain" description="O-acyltransferase WSD1-like N-terminal" evidence="12">
    <location>
        <begin position="1"/>
        <end position="261"/>
    </location>
</feature>
<keyword evidence="9" id="KW-0012">Acyltransferase</keyword>
<comment type="similarity">
    <text evidence="3">Belongs to the long-chain O-acyltransferase family.</text>
</comment>
<evidence type="ECO:0000256" key="2">
    <source>
        <dbReference type="ARBA" id="ARBA00005189"/>
    </source>
</evidence>
<comment type="pathway">
    <text evidence="2">Lipid metabolism.</text>
</comment>
<feature type="region of interest" description="Disordered" evidence="11">
    <location>
        <begin position="206"/>
        <end position="231"/>
    </location>
</feature>
<dbReference type="PANTHER" id="PTHR31650:SF1">
    <property type="entry name" value="WAX ESTER SYNTHASE_DIACYLGLYCEROL ACYLTRANSFERASE 4-RELATED"/>
    <property type="match status" value="1"/>
</dbReference>
<comment type="catalytic activity">
    <reaction evidence="10">
        <text>an acyl-CoA + a 1,2-diacyl-sn-glycerol = a triacyl-sn-glycerol + CoA</text>
        <dbReference type="Rhea" id="RHEA:10868"/>
        <dbReference type="ChEBI" id="CHEBI:17815"/>
        <dbReference type="ChEBI" id="CHEBI:57287"/>
        <dbReference type="ChEBI" id="CHEBI:58342"/>
        <dbReference type="ChEBI" id="CHEBI:64615"/>
        <dbReference type="EC" id="2.3.1.20"/>
    </reaction>
</comment>
<comment type="caution">
    <text evidence="14">The sequence shown here is derived from an EMBL/GenBank/DDBJ whole genome shotgun (WGS) entry which is preliminary data.</text>
</comment>
<evidence type="ECO:0000256" key="3">
    <source>
        <dbReference type="ARBA" id="ARBA00009587"/>
    </source>
</evidence>
<feature type="domain" description="O-acyltransferase WSD1 C-terminal" evidence="13">
    <location>
        <begin position="304"/>
        <end position="454"/>
    </location>
</feature>
<dbReference type="InterPro" id="IPR045034">
    <property type="entry name" value="O-acyltransferase_WSD1-like"/>
</dbReference>
<evidence type="ECO:0000313" key="14">
    <source>
        <dbReference type="EMBL" id="MFD1814814.1"/>
    </source>
</evidence>
<dbReference type="Pfam" id="PF06974">
    <property type="entry name" value="WS_DGAT_C"/>
    <property type="match status" value="1"/>
</dbReference>
<comment type="pathway">
    <text evidence="1">Glycerolipid metabolism; triacylglycerol biosynthesis.</text>
</comment>
<evidence type="ECO:0000256" key="11">
    <source>
        <dbReference type="SAM" id="MobiDB-lite"/>
    </source>
</evidence>
<dbReference type="RefSeq" id="WP_378487283.1">
    <property type="nucleotide sequence ID" value="NZ_JBHUFB010000020.1"/>
</dbReference>
<name>A0ABW4PA42_9NOCA</name>
<evidence type="ECO:0000256" key="4">
    <source>
        <dbReference type="ARBA" id="ARBA00013244"/>
    </source>
</evidence>
<evidence type="ECO:0000256" key="8">
    <source>
        <dbReference type="ARBA" id="ARBA00023098"/>
    </source>
</evidence>
<keyword evidence="6" id="KW-0808">Transferase</keyword>
<evidence type="ECO:0000256" key="10">
    <source>
        <dbReference type="ARBA" id="ARBA00048109"/>
    </source>
</evidence>
<dbReference type="InterPro" id="IPR009721">
    <property type="entry name" value="O-acyltransferase_WSD1_C"/>
</dbReference>
<proteinExistence type="inferred from homology"/>
<dbReference type="Pfam" id="PF03007">
    <property type="entry name" value="WS_DGAT_cat"/>
    <property type="match status" value="1"/>
</dbReference>
<accession>A0ABW4PA42</accession>
<evidence type="ECO:0000259" key="13">
    <source>
        <dbReference type="Pfam" id="PF06974"/>
    </source>
</evidence>
<evidence type="ECO:0000256" key="9">
    <source>
        <dbReference type="ARBA" id="ARBA00023315"/>
    </source>
</evidence>
<evidence type="ECO:0000313" key="15">
    <source>
        <dbReference type="Proteomes" id="UP001597286"/>
    </source>
</evidence>
<evidence type="ECO:0000256" key="1">
    <source>
        <dbReference type="ARBA" id="ARBA00004771"/>
    </source>
</evidence>
<keyword evidence="15" id="KW-1185">Reference proteome</keyword>
<evidence type="ECO:0000256" key="6">
    <source>
        <dbReference type="ARBA" id="ARBA00022679"/>
    </source>
</evidence>
<sequence length="464" mass="49745">MSPHDAWFLYADSARFRHAYVSAYAFAPEDDSGRLPRPEEAVRWIAERATLPVLRRRVVRTPLDLARPYWVEDAGFDAAEHIHAHDPMTWDGLRDFLAALATVPMDDTRPLWEVHVVARVDAVPGTSGPVTVVAVKIHHCAADGVASGEVTTALFGGDTTDPADDHGSRVPGQGELIARAVVGVPGGVGQVVAAARSAKAARAAQLSARESASYPVPPQRRTPTSLDGPVGPGRVYEVATFSLAEMQEVKARIGDVTINDLILTVVGGALRSYLVERGETPGGSLAASVPMTVRGTQPHSDSNNQFVMTVVDVNTEIVDPVARARAVHDAVLGERRRMTIPAEAEVLAIDFVLPGWMFRVARALERWRGVKPAGVVARPFNTFVTSVPRRTTSLRMLDTTAVMAFGTSTLDGTGTSHSVGSTGDVLALNITADPALLTDSRRYVELIRLSYTELRDAAFATVPG</sequence>
<dbReference type="EC" id="2.3.1.20" evidence="4"/>
<keyword evidence="5" id="KW-0444">Lipid biosynthesis</keyword>
<evidence type="ECO:0000259" key="12">
    <source>
        <dbReference type="Pfam" id="PF03007"/>
    </source>
</evidence>
<protein>
    <recommendedName>
        <fullName evidence="4">diacylglycerol O-acyltransferase</fullName>
        <ecNumber evidence="4">2.3.1.20</ecNumber>
    </recommendedName>
</protein>
<dbReference type="Proteomes" id="UP001597286">
    <property type="component" value="Unassembled WGS sequence"/>
</dbReference>
<dbReference type="PANTHER" id="PTHR31650">
    <property type="entry name" value="O-ACYLTRANSFERASE (WSD1-LIKE) FAMILY PROTEIN"/>
    <property type="match status" value="1"/>
</dbReference>
<reference evidence="15" key="1">
    <citation type="journal article" date="2019" name="Int. J. Syst. Evol. Microbiol.">
        <title>The Global Catalogue of Microorganisms (GCM) 10K type strain sequencing project: providing services to taxonomists for standard genome sequencing and annotation.</title>
        <authorList>
            <consortium name="The Broad Institute Genomics Platform"/>
            <consortium name="The Broad Institute Genome Sequencing Center for Infectious Disease"/>
            <person name="Wu L."/>
            <person name="Ma J."/>
        </authorList>
    </citation>
    <scope>NUCLEOTIDE SEQUENCE [LARGE SCALE GENOMIC DNA]</scope>
    <source>
        <strain evidence="15">DT72</strain>
    </source>
</reference>
<dbReference type="InterPro" id="IPR004255">
    <property type="entry name" value="O-acyltransferase_WSD1_N"/>
</dbReference>
<gene>
    <name evidence="14" type="ORF">ACFSJG_21560</name>
</gene>
<evidence type="ECO:0000256" key="7">
    <source>
        <dbReference type="ARBA" id="ARBA00022798"/>
    </source>
</evidence>
<keyword evidence="8" id="KW-0443">Lipid metabolism</keyword>
<dbReference type="EMBL" id="JBHUFB010000020">
    <property type="protein sequence ID" value="MFD1814814.1"/>
    <property type="molecule type" value="Genomic_DNA"/>
</dbReference>
<organism evidence="14 15">
    <name type="scientific">Rhodococcus gannanensis</name>
    <dbReference type="NCBI Taxonomy" id="1960308"/>
    <lineage>
        <taxon>Bacteria</taxon>
        <taxon>Bacillati</taxon>
        <taxon>Actinomycetota</taxon>
        <taxon>Actinomycetes</taxon>
        <taxon>Mycobacteriales</taxon>
        <taxon>Nocardiaceae</taxon>
        <taxon>Rhodococcus</taxon>
    </lineage>
</organism>